<name>A0A0F9RQK4_9ZZZZ</name>
<comment type="caution">
    <text evidence="1">The sequence shown here is derived from an EMBL/GenBank/DDBJ whole genome shotgun (WGS) entry which is preliminary data.</text>
</comment>
<dbReference type="AlphaFoldDB" id="A0A0F9RQK4"/>
<reference evidence="1" key="1">
    <citation type="journal article" date="2015" name="Nature">
        <title>Complex archaea that bridge the gap between prokaryotes and eukaryotes.</title>
        <authorList>
            <person name="Spang A."/>
            <person name="Saw J.H."/>
            <person name="Jorgensen S.L."/>
            <person name="Zaremba-Niedzwiedzka K."/>
            <person name="Martijn J."/>
            <person name="Lind A.E."/>
            <person name="van Eijk R."/>
            <person name="Schleper C."/>
            <person name="Guy L."/>
            <person name="Ettema T.J."/>
        </authorList>
    </citation>
    <scope>NUCLEOTIDE SEQUENCE</scope>
</reference>
<dbReference type="EMBL" id="LAZR01000748">
    <property type="protein sequence ID" value="KKN58755.1"/>
    <property type="molecule type" value="Genomic_DNA"/>
</dbReference>
<accession>A0A0F9RQK4</accession>
<gene>
    <name evidence="1" type="ORF">LCGC14_0548500</name>
</gene>
<organism evidence="1">
    <name type="scientific">marine sediment metagenome</name>
    <dbReference type="NCBI Taxonomy" id="412755"/>
    <lineage>
        <taxon>unclassified sequences</taxon>
        <taxon>metagenomes</taxon>
        <taxon>ecological metagenomes</taxon>
    </lineage>
</organism>
<proteinExistence type="predicted"/>
<sequence>MKLKCPNGCEGDILRREHFHLSKFFLMPKMSTNDGVYLDKMDKISEDEGAKAKFFCRKCLSEISLSDEIKVLS</sequence>
<protein>
    <submittedName>
        <fullName evidence="1">Uncharacterized protein</fullName>
    </submittedName>
</protein>
<evidence type="ECO:0000313" key="1">
    <source>
        <dbReference type="EMBL" id="KKN58755.1"/>
    </source>
</evidence>